<evidence type="ECO:0000313" key="1">
    <source>
        <dbReference type="EMBL" id="PWG81514.1"/>
    </source>
</evidence>
<name>A0A2U2PJS1_9SPHI</name>
<keyword evidence="2" id="KW-1185">Reference proteome</keyword>
<reference evidence="1 2" key="1">
    <citation type="submission" date="2018-04" db="EMBL/GenBank/DDBJ databases">
        <title>Pedobacter chongqingensis sp. nov., isolated from a rottenly hemp rope.</title>
        <authorList>
            <person name="Cai Y."/>
        </authorList>
    </citation>
    <scope>NUCLEOTIDE SEQUENCE [LARGE SCALE GENOMIC DNA]</scope>
    <source>
        <strain evidence="1 2">FJ4-8</strain>
    </source>
</reference>
<organism evidence="1 2">
    <name type="scientific">Pararcticibacter amylolyticus</name>
    <dbReference type="NCBI Taxonomy" id="2173175"/>
    <lineage>
        <taxon>Bacteria</taxon>
        <taxon>Pseudomonadati</taxon>
        <taxon>Bacteroidota</taxon>
        <taxon>Sphingobacteriia</taxon>
        <taxon>Sphingobacteriales</taxon>
        <taxon>Sphingobacteriaceae</taxon>
        <taxon>Pararcticibacter</taxon>
    </lineage>
</organism>
<proteinExistence type="predicted"/>
<accession>A0A2U2PJS1</accession>
<dbReference type="Proteomes" id="UP000245647">
    <property type="component" value="Unassembled WGS sequence"/>
</dbReference>
<protein>
    <submittedName>
        <fullName evidence="1">Uncharacterized protein</fullName>
    </submittedName>
</protein>
<comment type="caution">
    <text evidence="1">The sequence shown here is derived from an EMBL/GenBank/DDBJ whole genome shotgun (WGS) entry which is preliminary data.</text>
</comment>
<gene>
    <name evidence="1" type="ORF">DDR33_06695</name>
</gene>
<dbReference type="EMBL" id="QEAS01000004">
    <property type="protein sequence ID" value="PWG81514.1"/>
    <property type="molecule type" value="Genomic_DNA"/>
</dbReference>
<dbReference type="AlphaFoldDB" id="A0A2U2PJS1"/>
<evidence type="ECO:0000313" key="2">
    <source>
        <dbReference type="Proteomes" id="UP000245647"/>
    </source>
</evidence>
<sequence length="66" mass="8079">MLLKKINKLFISWKKSSKVFIFIKQELVIKVLTAHSRFFLSARCRLHERRHLMMPFNYQKLIFVIL</sequence>